<comment type="caution">
    <text evidence="3">The sequence shown here is derived from an EMBL/GenBank/DDBJ whole genome shotgun (WGS) entry which is preliminary data.</text>
</comment>
<keyword evidence="1" id="KW-0732">Signal</keyword>
<protein>
    <submittedName>
        <fullName evidence="3">Alpha/beta fold hydrolase</fullName>
    </submittedName>
</protein>
<keyword evidence="4" id="KW-1185">Reference proteome</keyword>
<dbReference type="Pfam" id="PF12697">
    <property type="entry name" value="Abhydrolase_6"/>
    <property type="match status" value="1"/>
</dbReference>
<evidence type="ECO:0000259" key="2">
    <source>
        <dbReference type="Pfam" id="PF12697"/>
    </source>
</evidence>
<evidence type="ECO:0000313" key="4">
    <source>
        <dbReference type="Proteomes" id="UP000642144"/>
    </source>
</evidence>
<organism evidence="3 4">
    <name type="scientific">Duganella levis</name>
    <dbReference type="NCBI Taxonomy" id="2692169"/>
    <lineage>
        <taxon>Bacteria</taxon>
        <taxon>Pseudomonadati</taxon>
        <taxon>Pseudomonadota</taxon>
        <taxon>Betaproteobacteria</taxon>
        <taxon>Burkholderiales</taxon>
        <taxon>Oxalobacteraceae</taxon>
        <taxon>Telluria group</taxon>
        <taxon>Duganella</taxon>
    </lineage>
</organism>
<keyword evidence="3" id="KW-0378">Hydrolase</keyword>
<dbReference type="Proteomes" id="UP000642144">
    <property type="component" value="Unassembled WGS sequence"/>
</dbReference>
<name>A0ABW9W542_9BURK</name>
<dbReference type="InterPro" id="IPR000073">
    <property type="entry name" value="AB_hydrolase_1"/>
</dbReference>
<evidence type="ECO:0000256" key="1">
    <source>
        <dbReference type="SAM" id="SignalP"/>
    </source>
</evidence>
<feature type="domain" description="AB hydrolase-1" evidence="2">
    <location>
        <begin position="37"/>
        <end position="280"/>
    </location>
</feature>
<accession>A0ABW9W542</accession>
<dbReference type="InterPro" id="IPR050228">
    <property type="entry name" value="Carboxylesterase_BioH"/>
</dbReference>
<dbReference type="PANTHER" id="PTHR43194">
    <property type="entry name" value="HYDROLASE ALPHA/BETA FOLD FAMILY"/>
    <property type="match status" value="1"/>
</dbReference>
<dbReference type="Gene3D" id="3.40.50.1820">
    <property type="entry name" value="alpha/beta hydrolase"/>
    <property type="match status" value="1"/>
</dbReference>
<evidence type="ECO:0000313" key="3">
    <source>
        <dbReference type="EMBL" id="MYN29044.1"/>
    </source>
</evidence>
<feature type="chain" id="PRO_5046717472" evidence="1">
    <location>
        <begin position="21"/>
        <end position="287"/>
    </location>
</feature>
<sequence>MLLKTIAAVAATMILGQAAAADHPAFKVDVTGTGAPIILIPGLGSPGSVWDGTVAHYCGNGKHQCHVLTLAGFAGQPAIKEPLLPAVEQQLSAYIANNKFDHPVVMGHSLGGYVGMKLAADHPDQVGRLVIVDSLPALGATQVPTITREQLKQQAEGMRANMKTQDAETFKAGQLRTLQSMITKQEDIDRVLATSKQSDKDTVIDSMAEMMAADLRDDVSRIKAPTLVMGTWVAYKNYAPKEAITAVYTTQYAKLPGVRVEMADNARHFIMYDDPAWMYDRIDNFLN</sequence>
<dbReference type="PANTHER" id="PTHR43194:SF2">
    <property type="entry name" value="PEROXISOMAL MEMBRANE PROTEIN LPX1"/>
    <property type="match status" value="1"/>
</dbReference>
<gene>
    <name evidence="3" type="ORF">GTP69_21805</name>
</gene>
<dbReference type="GO" id="GO:0016787">
    <property type="term" value="F:hydrolase activity"/>
    <property type="evidence" value="ECO:0007669"/>
    <property type="project" value="UniProtKB-KW"/>
</dbReference>
<feature type="signal peptide" evidence="1">
    <location>
        <begin position="1"/>
        <end position="20"/>
    </location>
</feature>
<dbReference type="EMBL" id="WWCT01000020">
    <property type="protein sequence ID" value="MYN29044.1"/>
    <property type="molecule type" value="Genomic_DNA"/>
</dbReference>
<reference evidence="3 4" key="1">
    <citation type="submission" date="2019-12" db="EMBL/GenBank/DDBJ databases">
        <title>Novel species isolated from a subtropical stream in China.</title>
        <authorList>
            <person name="Lu H."/>
        </authorList>
    </citation>
    <scope>NUCLEOTIDE SEQUENCE [LARGE SCALE GENOMIC DNA]</scope>
    <source>
        <strain evidence="3 4">CY42W</strain>
    </source>
</reference>
<dbReference type="RefSeq" id="WP_161056829.1">
    <property type="nucleotide sequence ID" value="NZ_WWCT01000020.1"/>
</dbReference>
<dbReference type="InterPro" id="IPR029058">
    <property type="entry name" value="AB_hydrolase_fold"/>
</dbReference>
<proteinExistence type="predicted"/>
<dbReference type="SUPFAM" id="SSF53474">
    <property type="entry name" value="alpha/beta-Hydrolases"/>
    <property type="match status" value="1"/>
</dbReference>